<sequence length="340" mass="38092">MEGRVSLDFQWHLTNRCNLRCRHCYQEAFEDENLPELSLLAGRLLQGLEELDRQTVLNLTGGEPLLLGEELFRLLALLDRHPRVLEVMLITNALLIDRRTVAELASFAKLTTIKVSLEGMERVNDAIRGRGVFHRVLQALTHLVEAPFRVVLMVTLHQENLGEVPKIWRLARDLGLSGIIFERFVPEGRGKDMASAVLRKEEWQRFLEELCALCGFDIAALSLLSYRAFWVEFAEGVSLLGAPCSLGESFCLMPDGTVFPCRRLPIPLGNLLEEDLAVITTHPLLGKLKNRESLRGKCRQCSVAGCLGCRALAYAVLGDPFGEDPHCFLQEARISTTSLS</sequence>
<evidence type="ECO:0000256" key="6">
    <source>
        <dbReference type="ARBA" id="ARBA00023014"/>
    </source>
</evidence>
<protein>
    <submittedName>
        <fullName evidence="8">Radical SAM protein</fullName>
    </submittedName>
</protein>
<keyword evidence="6" id="KW-0411">Iron-sulfur</keyword>
<comment type="caution">
    <text evidence="8">The sequence shown here is derived from an EMBL/GenBank/DDBJ whole genome shotgun (WGS) entry which is preliminary data.</text>
</comment>
<name>A0A7V3YLK0_9BACT</name>
<keyword evidence="5" id="KW-0408">Iron</keyword>
<dbReference type="GO" id="GO:0003824">
    <property type="term" value="F:catalytic activity"/>
    <property type="evidence" value="ECO:0007669"/>
    <property type="project" value="InterPro"/>
</dbReference>
<dbReference type="GO" id="GO:0046872">
    <property type="term" value="F:metal ion binding"/>
    <property type="evidence" value="ECO:0007669"/>
    <property type="project" value="UniProtKB-KW"/>
</dbReference>
<dbReference type="GO" id="GO:0051539">
    <property type="term" value="F:4 iron, 4 sulfur cluster binding"/>
    <property type="evidence" value="ECO:0007669"/>
    <property type="project" value="UniProtKB-KW"/>
</dbReference>
<dbReference type="PROSITE" id="PS51918">
    <property type="entry name" value="RADICAL_SAM"/>
    <property type="match status" value="1"/>
</dbReference>
<dbReference type="InterPro" id="IPR017200">
    <property type="entry name" value="PqqE-like"/>
</dbReference>
<dbReference type="PANTHER" id="PTHR11228">
    <property type="entry name" value="RADICAL SAM DOMAIN PROTEIN"/>
    <property type="match status" value="1"/>
</dbReference>
<keyword evidence="4" id="KW-0479">Metal-binding</keyword>
<accession>A0A7V3YLK0</accession>
<evidence type="ECO:0000256" key="3">
    <source>
        <dbReference type="ARBA" id="ARBA00022691"/>
    </source>
</evidence>
<gene>
    <name evidence="8" type="ORF">ENU96_04005</name>
</gene>
<dbReference type="SUPFAM" id="SSF102114">
    <property type="entry name" value="Radical SAM enzymes"/>
    <property type="match status" value="1"/>
</dbReference>
<dbReference type="InterPro" id="IPR013785">
    <property type="entry name" value="Aldolase_TIM"/>
</dbReference>
<evidence type="ECO:0000256" key="4">
    <source>
        <dbReference type="ARBA" id="ARBA00022723"/>
    </source>
</evidence>
<keyword evidence="2" id="KW-0004">4Fe-4S</keyword>
<dbReference type="Gene3D" id="3.20.20.70">
    <property type="entry name" value="Aldolase class I"/>
    <property type="match status" value="1"/>
</dbReference>
<dbReference type="CDD" id="cd01335">
    <property type="entry name" value="Radical_SAM"/>
    <property type="match status" value="1"/>
</dbReference>
<feature type="domain" description="Radical SAM core" evidence="7">
    <location>
        <begin position="1"/>
        <end position="217"/>
    </location>
</feature>
<dbReference type="Pfam" id="PF13186">
    <property type="entry name" value="SPASM"/>
    <property type="match status" value="1"/>
</dbReference>
<comment type="cofactor">
    <cofactor evidence="1">
        <name>[4Fe-4S] cluster</name>
        <dbReference type="ChEBI" id="CHEBI:49883"/>
    </cofactor>
</comment>
<keyword evidence="3" id="KW-0949">S-adenosyl-L-methionine</keyword>
<dbReference type="SFLD" id="SFLDG01067">
    <property type="entry name" value="SPASM/twitch_domain_containing"/>
    <property type="match status" value="1"/>
</dbReference>
<dbReference type="SFLD" id="SFLDG01386">
    <property type="entry name" value="main_SPASM_domain-containing"/>
    <property type="match status" value="1"/>
</dbReference>
<dbReference type="InterPro" id="IPR007197">
    <property type="entry name" value="rSAM"/>
</dbReference>
<dbReference type="EMBL" id="DTEN01000159">
    <property type="protein sequence ID" value="HGI74826.1"/>
    <property type="molecule type" value="Genomic_DNA"/>
</dbReference>
<evidence type="ECO:0000259" key="7">
    <source>
        <dbReference type="PROSITE" id="PS51918"/>
    </source>
</evidence>
<evidence type="ECO:0000256" key="2">
    <source>
        <dbReference type="ARBA" id="ARBA00022485"/>
    </source>
</evidence>
<dbReference type="PIRSF" id="PIRSF037420">
    <property type="entry name" value="PQQ_syn_pqqE"/>
    <property type="match status" value="1"/>
</dbReference>
<reference evidence="8" key="1">
    <citation type="journal article" date="2020" name="mSystems">
        <title>Genome- and Community-Level Interaction Insights into Carbon Utilization and Element Cycling Functions of Hydrothermarchaeota in Hydrothermal Sediment.</title>
        <authorList>
            <person name="Zhou Z."/>
            <person name="Liu Y."/>
            <person name="Xu W."/>
            <person name="Pan J."/>
            <person name="Luo Z.H."/>
            <person name="Li M."/>
        </authorList>
    </citation>
    <scope>NUCLEOTIDE SEQUENCE [LARGE SCALE GENOMIC DNA]</scope>
    <source>
        <strain evidence="8">SpSt-716</strain>
    </source>
</reference>
<evidence type="ECO:0000256" key="1">
    <source>
        <dbReference type="ARBA" id="ARBA00001966"/>
    </source>
</evidence>
<evidence type="ECO:0000313" key="8">
    <source>
        <dbReference type="EMBL" id="HGI74826.1"/>
    </source>
</evidence>
<dbReference type="Pfam" id="PF04055">
    <property type="entry name" value="Radical_SAM"/>
    <property type="match status" value="1"/>
</dbReference>
<dbReference type="InterPro" id="IPR058240">
    <property type="entry name" value="rSAM_sf"/>
</dbReference>
<organism evidence="8">
    <name type="scientific">Candidatus Caldatribacterium californiense</name>
    <dbReference type="NCBI Taxonomy" id="1454726"/>
    <lineage>
        <taxon>Bacteria</taxon>
        <taxon>Pseudomonadati</taxon>
        <taxon>Atribacterota</taxon>
        <taxon>Atribacteria</taxon>
        <taxon>Atribacterales</taxon>
        <taxon>Candidatus Caldatribacteriaceae</taxon>
        <taxon>Candidatus Caldatribacterium</taxon>
    </lineage>
</organism>
<evidence type="ECO:0000256" key="5">
    <source>
        <dbReference type="ARBA" id="ARBA00023004"/>
    </source>
</evidence>
<dbReference type="SMART" id="SM00729">
    <property type="entry name" value="Elp3"/>
    <property type="match status" value="1"/>
</dbReference>
<dbReference type="PANTHER" id="PTHR11228:SF7">
    <property type="entry name" value="PQQA PEPTIDE CYCLASE"/>
    <property type="match status" value="1"/>
</dbReference>
<dbReference type="InterPro" id="IPR050377">
    <property type="entry name" value="Radical_SAM_PqqE_MftC-like"/>
</dbReference>
<dbReference type="InterPro" id="IPR006638">
    <property type="entry name" value="Elp3/MiaA/NifB-like_rSAM"/>
</dbReference>
<dbReference type="AlphaFoldDB" id="A0A7V3YLK0"/>
<dbReference type="InterPro" id="IPR023885">
    <property type="entry name" value="4Fe4S-binding_SPASM_dom"/>
</dbReference>
<proteinExistence type="predicted"/>
<dbReference type="SFLD" id="SFLDS00029">
    <property type="entry name" value="Radical_SAM"/>
    <property type="match status" value="1"/>
</dbReference>